<evidence type="ECO:0000259" key="8">
    <source>
        <dbReference type="PROSITE" id="PS50928"/>
    </source>
</evidence>
<dbReference type="SUPFAM" id="SSF161098">
    <property type="entry name" value="MetI-like"/>
    <property type="match status" value="1"/>
</dbReference>
<dbReference type="Proteomes" id="UP001500929">
    <property type="component" value="Unassembled WGS sequence"/>
</dbReference>
<keyword evidence="2 7" id="KW-0813">Transport</keyword>
<gene>
    <name evidence="9" type="ORF">GCM10009851_18950</name>
</gene>
<feature type="domain" description="ABC transmembrane type-1" evidence="8">
    <location>
        <begin position="76"/>
        <end position="260"/>
    </location>
</feature>
<evidence type="ECO:0000256" key="7">
    <source>
        <dbReference type="RuleBase" id="RU363032"/>
    </source>
</evidence>
<comment type="similarity">
    <text evidence="7">Belongs to the binding-protein-dependent transport system permease family.</text>
</comment>
<dbReference type="Gene3D" id="1.10.3720.10">
    <property type="entry name" value="MetI-like"/>
    <property type="match status" value="1"/>
</dbReference>
<organism evidence="9 10">
    <name type="scientific">Herbiconiux moechotypicola</name>
    <dbReference type="NCBI Taxonomy" id="637393"/>
    <lineage>
        <taxon>Bacteria</taxon>
        <taxon>Bacillati</taxon>
        <taxon>Actinomycetota</taxon>
        <taxon>Actinomycetes</taxon>
        <taxon>Micrococcales</taxon>
        <taxon>Microbacteriaceae</taxon>
        <taxon>Herbiconiux</taxon>
    </lineage>
</organism>
<dbReference type="Pfam" id="PF00528">
    <property type="entry name" value="BPD_transp_1"/>
    <property type="match status" value="1"/>
</dbReference>
<comment type="subcellular location">
    <subcellularLocation>
        <location evidence="1 7">Cell membrane</location>
        <topology evidence="1 7">Multi-pass membrane protein</topology>
    </subcellularLocation>
</comment>
<evidence type="ECO:0000256" key="3">
    <source>
        <dbReference type="ARBA" id="ARBA00022475"/>
    </source>
</evidence>
<dbReference type="InterPro" id="IPR035906">
    <property type="entry name" value="MetI-like_sf"/>
</dbReference>
<proteinExistence type="inferred from homology"/>
<evidence type="ECO:0000256" key="4">
    <source>
        <dbReference type="ARBA" id="ARBA00022692"/>
    </source>
</evidence>
<dbReference type="EMBL" id="BAAAQY010000005">
    <property type="protein sequence ID" value="GAA2234140.1"/>
    <property type="molecule type" value="Genomic_DNA"/>
</dbReference>
<keyword evidence="4 7" id="KW-0812">Transmembrane</keyword>
<comment type="caution">
    <text evidence="9">The sequence shown here is derived from an EMBL/GenBank/DDBJ whole genome shotgun (WGS) entry which is preliminary data.</text>
</comment>
<evidence type="ECO:0000313" key="10">
    <source>
        <dbReference type="Proteomes" id="UP001500929"/>
    </source>
</evidence>
<evidence type="ECO:0000313" key="9">
    <source>
        <dbReference type="EMBL" id="GAA2234140.1"/>
    </source>
</evidence>
<keyword evidence="3" id="KW-1003">Cell membrane</keyword>
<feature type="transmembrane region" description="Helical" evidence="7">
    <location>
        <begin position="197"/>
        <end position="217"/>
    </location>
</feature>
<dbReference type="InterPro" id="IPR000515">
    <property type="entry name" value="MetI-like"/>
</dbReference>
<protein>
    <submittedName>
        <fullName evidence="9">ABC transporter permease</fullName>
    </submittedName>
</protein>
<feature type="transmembrane region" description="Helical" evidence="7">
    <location>
        <begin position="21"/>
        <end position="38"/>
    </location>
</feature>
<feature type="transmembrane region" description="Helical" evidence="7">
    <location>
        <begin position="116"/>
        <end position="134"/>
    </location>
</feature>
<keyword evidence="10" id="KW-1185">Reference proteome</keyword>
<dbReference type="PANTHER" id="PTHR30151">
    <property type="entry name" value="ALKANE SULFONATE ABC TRANSPORTER-RELATED, MEMBRANE SUBUNIT"/>
    <property type="match status" value="1"/>
</dbReference>
<reference evidence="10" key="1">
    <citation type="journal article" date="2019" name="Int. J. Syst. Evol. Microbiol.">
        <title>The Global Catalogue of Microorganisms (GCM) 10K type strain sequencing project: providing services to taxonomists for standard genome sequencing and annotation.</title>
        <authorList>
            <consortium name="The Broad Institute Genomics Platform"/>
            <consortium name="The Broad Institute Genome Sequencing Center for Infectious Disease"/>
            <person name="Wu L."/>
            <person name="Ma J."/>
        </authorList>
    </citation>
    <scope>NUCLEOTIDE SEQUENCE [LARGE SCALE GENOMIC DNA]</scope>
    <source>
        <strain evidence="10">JCM 16117</strain>
    </source>
</reference>
<feature type="transmembrane region" description="Helical" evidence="7">
    <location>
        <begin position="140"/>
        <end position="158"/>
    </location>
</feature>
<feature type="transmembrane region" description="Helical" evidence="7">
    <location>
        <begin position="237"/>
        <end position="259"/>
    </location>
</feature>
<evidence type="ECO:0000256" key="1">
    <source>
        <dbReference type="ARBA" id="ARBA00004651"/>
    </source>
</evidence>
<keyword evidence="5 7" id="KW-1133">Transmembrane helix</keyword>
<accession>A0ABP5QFJ2</accession>
<evidence type="ECO:0000256" key="5">
    <source>
        <dbReference type="ARBA" id="ARBA00022989"/>
    </source>
</evidence>
<evidence type="ECO:0000256" key="2">
    <source>
        <dbReference type="ARBA" id="ARBA00022448"/>
    </source>
</evidence>
<feature type="transmembrane region" description="Helical" evidence="7">
    <location>
        <begin position="80"/>
        <end position="104"/>
    </location>
</feature>
<name>A0ABP5QFJ2_9MICO</name>
<dbReference type="PROSITE" id="PS50928">
    <property type="entry name" value="ABC_TM1"/>
    <property type="match status" value="1"/>
</dbReference>
<sequence>MGRVRPGPGMSRGVAAALRQLLLIAVSAVAATGLWIAVLESFRVSPLLGARPWAVWAYLSDGAEGAGRRAVLLGQLGETLAHASVGLLAAMVSAFLLAAAFAMVQLLETALTPLLLVLRTVPVVVLTPVITIVVGNGLGAVVVIVFLAVFFPCVFLMLQGMRSARREQLDLLEAYGSGSWGLLVRLRLPAAVPSISASFRVAIPIAVTGAMLAEWLATGDGLGGAISRASGSFDYTLMWSAMVLITVVTAVAYASATVLDEVLRARFGQLGDG</sequence>
<keyword evidence="6 7" id="KW-0472">Membrane</keyword>
<dbReference type="PANTHER" id="PTHR30151:SF0">
    <property type="entry name" value="ABC TRANSPORTER PERMEASE PROTEIN MJ0413-RELATED"/>
    <property type="match status" value="1"/>
</dbReference>
<evidence type="ECO:0000256" key="6">
    <source>
        <dbReference type="ARBA" id="ARBA00023136"/>
    </source>
</evidence>